<dbReference type="PANTHER" id="PTHR37937:SF1">
    <property type="entry name" value="CONJUGATIVE TRANSFER: DNA TRANSPORT"/>
    <property type="match status" value="1"/>
</dbReference>
<feature type="compositionally biased region" description="Basic and acidic residues" evidence="6">
    <location>
        <begin position="621"/>
        <end position="635"/>
    </location>
</feature>
<protein>
    <submittedName>
        <fullName evidence="8">Type IV secretion-system coupling protein DNA-binding domain protein</fullName>
    </submittedName>
</protein>
<dbReference type="RefSeq" id="WP_148075922.1">
    <property type="nucleotide sequence ID" value="NZ_CP042913.1"/>
</dbReference>
<keyword evidence="4" id="KW-1133">Transmembrane helix</keyword>
<feature type="region of interest" description="Disordered" evidence="6">
    <location>
        <begin position="1"/>
        <end position="39"/>
    </location>
</feature>
<evidence type="ECO:0000256" key="3">
    <source>
        <dbReference type="ARBA" id="ARBA00022692"/>
    </source>
</evidence>
<keyword evidence="9" id="KW-1185">Reference proteome</keyword>
<accession>A0A5B9QFA9</accession>
<sequence>MTLFSNEPNCEQEDSNDEFVFDPTDPHVMRSQSRSEVPPEDYCGYISGTRHPTPADISAYTSPAEPGAILLPATIPLLNTQPRDPLSREPIYGVDLVLQTQERATHTMVLGVTGAGKNTQVIDPLRYSAISDPHQSVITFSLKSSDYGPIAQLCRQTNKQLVVINLNNSWRSVGWNPLATKDKNEAFARISRFADSVKNPHSRDSEFWTQWIKTALKGAWDAGYRSFPAMFNLFSLSFQELLSELRGHQNPSSRQLANFLTGSSGNAETVLASIIGALSSFLSESAMRVMSRDDLKLDRLFKEPVCLLIEMPETSLETQRVLYQMLALSVTDELINTAERSANRKVDATIFYDDMPSLGYLLSPERLMTMRSRGIGIVAGVQTISSLELAYGPSCRALMDNFSNKIVLPGGPACDADYFSHASGEQMVSLPCYEGENSSFCTRPLTSSASIRSPNYSHPLFGRPATLMFGSLSFQAYLQKSYELRPIAALLRTTRAITGHERLRTRQLPMPRFKQVKPAANSGDTEEKSFMDVSNWSEQRIRVTLEEVRKTIDWDNTTGSARKWWKAFEEDNANKLPMVLRLAEELKARKATITEFFLSYVYSNTDNIQANLHYLDYTRVKKKDQEAKKRKRAEESTEDVPPPSESGSALF</sequence>
<keyword evidence="2" id="KW-1003">Cell membrane</keyword>
<keyword evidence="8" id="KW-0238">DNA-binding</keyword>
<dbReference type="PANTHER" id="PTHR37937">
    <property type="entry name" value="CONJUGATIVE TRANSFER: DNA TRANSPORT"/>
    <property type="match status" value="1"/>
</dbReference>
<comment type="subcellular location">
    <subcellularLocation>
        <location evidence="1">Cell membrane</location>
        <topology evidence="1">Multi-pass membrane protein</topology>
    </subcellularLocation>
</comment>
<dbReference type="Proteomes" id="UP000323917">
    <property type="component" value="Chromosome"/>
</dbReference>
<evidence type="ECO:0000256" key="2">
    <source>
        <dbReference type="ARBA" id="ARBA00022475"/>
    </source>
</evidence>
<evidence type="ECO:0000256" key="4">
    <source>
        <dbReference type="ARBA" id="ARBA00022989"/>
    </source>
</evidence>
<dbReference type="GO" id="GO:0003677">
    <property type="term" value="F:DNA binding"/>
    <property type="evidence" value="ECO:0007669"/>
    <property type="project" value="UniProtKB-KW"/>
</dbReference>
<dbReference type="InterPro" id="IPR051539">
    <property type="entry name" value="T4SS-coupling_protein"/>
</dbReference>
<keyword evidence="3" id="KW-0812">Transmembrane</keyword>
<dbReference type="Gene3D" id="3.40.50.300">
    <property type="entry name" value="P-loop containing nucleotide triphosphate hydrolases"/>
    <property type="match status" value="1"/>
</dbReference>
<evidence type="ECO:0000256" key="6">
    <source>
        <dbReference type="SAM" id="MobiDB-lite"/>
    </source>
</evidence>
<reference evidence="8 9" key="1">
    <citation type="submission" date="2019-08" db="EMBL/GenBank/DDBJ databases">
        <title>Deep-cultivation of Planctomycetes and their phenomic and genomic characterization uncovers novel biology.</title>
        <authorList>
            <person name="Wiegand S."/>
            <person name="Jogler M."/>
            <person name="Boedeker C."/>
            <person name="Pinto D."/>
            <person name="Vollmers J."/>
            <person name="Rivas-Marin E."/>
            <person name="Kohn T."/>
            <person name="Peeters S.H."/>
            <person name="Heuer A."/>
            <person name="Rast P."/>
            <person name="Oberbeckmann S."/>
            <person name="Bunk B."/>
            <person name="Jeske O."/>
            <person name="Meyerdierks A."/>
            <person name="Storesund J.E."/>
            <person name="Kallscheuer N."/>
            <person name="Luecker S."/>
            <person name="Lage O.M."/>
            <person name="Pohl T."/>
            <person name="Merkel B.J."/>
            <person name="Hornburger P."/>
            <person name="Mueller R.-W."/>
            <person name="Bruemmer F."/>
            <person name="Labrenz M."/>
            <person name="Spormann A.M."/>
            <person name="Op den Camp H."/>
            <person name="Overmann J."/>
            <person name="Amann R."/>
            <person name="Jetten M.S.M."/>
            <person name="Mascher T."/>
            <person name="Medema M.H."/>
            <person name="Devos D.P."/>
            <person name="Kaster A.-K."/>
            <person name="Ovreas L."/>
            <person name="Rohde M."/>
            <person name="Galperin M.Y."/>
            <person name="Jogler C."/>
        </authorList>
    </citation>
    <scope>NUCLEOTIDE SEQUENCE [LARGE SCALE GENOMIC DNA]</scope>
    <source>
        <strain evidence="8 9">Pr1d</strain>
    </source>
</reference>
<evidence type="ECO:0000313" key="9">
    <source>
        <dbReference type="Proteomes" id="UP000323917"/>
    </source>
</evidence>
<dbReference type="OrthoDB" id="9806951at2"/>
<dbReference type="AlphaFoldDB" id="A0A5B9QFA9"/>
<gene>
    <name evidence="8" type="ORF">Pr1d_50840</name>
</gene>
<keyword evidence="5" id="KW-0472">Membrane</keyword>
<organism evidence="8 9">
    <name type="scientific">Bythopirellula goksoeyrii</name>
    <dbReference type="NCBI Taxonomy" id="1400387"/>
    <lineage>
        <taxon>Bacteria</taxon>
        <taxon>Pseudomonadati</taxon>
        <taxon>Planctomycetota</taxon>
        <taxon>Planctomycetia</taxon>
        <taxon>Pirellulales</taxon>
        <taxon>Lacipirellulaceae</taxon>
        <taxon>Bythopirellula</taxon>
    </lineage>
</organism>
<evidence type="ECO:0000256" key="5">
    <source>
        <dbReference type="ARBA" id="ARBA00023136"/>
    </source>
</evidence>
<proteinExistence type="predicted"/>
<dbReference type="Pfam" id="PF10412">
    <property type="entry name" value="TrwB_AAD_bind"/>
    <property type="match status" value="1"/>
</dbReference>
<dbReference type="InterPro" id="IPR019476">
    <property type="entry name" value="T4SS_TraD_DNA-bd"/>
</dbReference>
<dbReference type="CDD" id="cd01127">
    <property type="entry name" value="TrwB_TraG_TraD_VirD4"/>
    <property type="match status" value="1"/>
</dbReference>
<feature type="domain" description="Type IV secretion system coupling protein TraD DNA-binding" evidence="7">
    <location>
        <begin position="98"/>
        <end position="429"/>
    </location>
</feature>
<dbReference type="InterPro" id="IPR027417">
    <property type="entry name" value="P-loop_NTPase"/>
</dbReference>
<evidence type="ECO:0000259" key="7">
    <source>
        <dbReference type="Pfam" id="PF10412"/>
    </source>
</evidence>
<evidence type="ECO:0000313" key="8">
    <source>
        <dbReference type="EMBL" id="QEG37737.1"/>
    </source>
</evidence>
<dbReference type="SUPFAM" id="SSF52540">
    <property type="entry name" value="P-loop containing nucleoside triphosphate hydrolases"/>
    <property type="match status" value="1"/>
</dbReference>
<name>A0A5B9QFA9_9BACT</name>
<dbReference type="GO" id="GO:0005886">
    <property type="term" value="C:plasma membrane"/>
    <property type="evidence" value="ECO:0007669"/>
    <property type="project" value="UniProtKB-SubCell"/>
</dbReference>
<evidence type="ECO:0000256" key="1">
    <source>
        <dbReference type="ARBA" id="ARBA00004651"/>
    </source>
</evidence>
<feature type="compositionally biased region" description="Acidic residues" evidence="6">
    <location>
        <begin position="10"/>
        <end position="20"/>
    </location>
</feature>
<dbReference type="EMBL" id="CP042913">
    <property type="protein sequence ID" value="QEG37737.1"/>
    <property type="molecule type" value="Genomic_DNA"/>
</dbReference>
<dbReference type="KEGG" id="bgok:Pr1d_50840"/>
<feature type="region of interest" description="Disordered" evidence="6">
    <location>
        <begin position="621"/>
        <end position="651"/>
    </location>
</feature>